<keyword evidence="3" id="KW-1185">Reference proteome</keyword>
<keyword evidence="1" id="KW-0732">Signal</keyword>
<dbReference type="InterPro" id="IPR018389">
    <property type="entry name" value="DctP_fam"/>
</dbReference>
<reference evidence="2 3" key="1">
    <citation type="submission" date="2024-09" db="EMBL/GenBank/DDBJ databases">
        <authorList>
            <person name="Sun Q."/>
            <person name="Mori K."/>
        </authorList>
    </citation>
    <scope>NUCLEOTIDE SEQUENCE [LARGE SCALE GENOMIC DNA]</scope>
    <source>
        <strain evidence="2 3">CCM 7468</strain>
    </source>
</reference>
<dbReference type="RefSeq" id="WP_377055762.1">
    <property type="nucleotide sequence ID" value="NZ_JBHLVZ010000085.1"/>
</dbReference>
<dbReference type="Proteomes" id="UP001589789">
    <property type="component" value="Unassembled WGS sequence"/>
</dbReference>
<sequence>MRLLRHPDRTRLLRRRGRAPRLPALLLLLGFLVLEPGPGRALPASPARGTPAEALPQAAAMDHVIPDPQPVPAGGPPLRLQVVGGLAGVSQFTRLEEPFWTRRLPEITGGRVTADVAPFDRSGIRGPEALRLLRLGVTPFSTALLGVVAAEEPELSSLGLPGIAPDMPALRRILAANRPWLEATLRARHETELLAVYVYPAQVIFCARPFSGLMDLRGRRIRTGSAAHSEWVSGLGAMPVVAPFAEIVASVRAGVVDCAITGTLSGWQIGLNEVTGHVHGMALGWGISVFGANRVAWEALPTAVQEVLRHELASLEVRVWEAAEIETGQGLSCNTGEASCPAELAEAGRAPGRMTLVPVTPEDDALRRRLVREVVLPRWVDRCGPGCAEGWNERIGDALGIPAPVER</sequence>
<evidence type="ECO:0000256" key="1">
    <source>
        <dbReference type="ARBA" id="ARBA00022729"/>
    </source>
</evidence>
<dbReference type="Pfam" id="PF03480">
    <property type="entry name" value="DctP"/>
    <property type="match status" value="1"/>
</dbReference>
<dbReference type="PANTHER" id="PTHR33376">
    <property type="match status" value="1"/>
</dbReference>
<dbReference type="CDD" id="cd13602">
    <property type="entry name" value="PBP2_TRAP_BpDctp6_7"/>
    <property type="match status" value="1"/>
</dbReference>
<proteinExistence type="predicted"/>
<dbReference type="EMBL" id="JBHLVZ010000085">
    <property type="protein sequence ID" value="MFC0388900.1"/>
    <property type="molecule type" value="Genomic_DNA"/>
</dbReference>
<dbReference type="InterPro" id="IPR038404">
    <property type="entry name" value="TRAP_DctP_sf"/>
</dbReference>
<evidence type="ECO:0000313" key="3">
    <source>
        <dbReference type="Proteomes" id="UP001589789"/>
    </source>
</evidence>
<dbReference type="PANTHER" id="PTHR33376:SF4">
    <property type="entry name" value="SIALIC ACID-BINDING PERIPLASMIC PROTEIN SIAP"/>
    <property type="match status" value="1"/>
</dbReference>
<evidence type="ECO:0000313" key="2">
    <source>
        <dbReference type="EMBL" id="MFC0388900.1"/>
    </source>
</evidence>
<comment type="caution">
    <text evidence="2">The sequence shown here is derived from an EMBL/GenBank/DDBJ whole genome shotgun (WGS) entry which is preliminary data.</text>
</comment>
<dbReference type="NCBIfam" id="NF037995">
    <property type="entry name" value="TRAP_S1"/>
    <property type="match status" value="1"/>
</dbReference>
<protein>
    <submittedName>
        <fullName evidence="2">TRAP transporter substrate-binding protein</fullName>
    </submittedName>
</protein>
<dbReference type="Gene3D" id="3.40.190.170">
    <property type="entry name" value="Bacterial extracellular solute-binding protein, family 7"/>
    <property type="match status" value="1"/>
</dbReference>
<organism evidence="2 3">
    <name type="scientific">Muricoccus vinaceus</name>
    <dbReference type="NCBI Taxonomy" id="424704"/>
    <lineage>
        <taxon>Bacteria</taxon>
        <taxon>Pseudomonadati</taxon>
        <taxon>Pseudomonadota</taxon>
        <taxon>Alphaproteobacteria</taxon>
        <taxon>Acetobacterales</taxon>
        <taxon>Roseomonadaceae</taxon>
        <taxon>Muricoccus</taxon>
    </lineage>
</organism>
<accession>A0ABV6J1T4</accession>
<gene>
    <name evidence="2" type="ORF">ACFFIC_25620</name>
</gene>
<name>A0ABV6J1T4_9PROT</name>